<dbReference type="InterPro" id="IPR015422">
    <property type="entry name" value="PyrdxlP-dep_Trfase_small"/>
</dbReference>
<comment type="similarity">
    <text evidence="5">Belongs to the class-III pyridoxal-phosphate-dependent aminotransferase family.</text>
</comment>
<dbReference type="OrthoDB" id="6524at2157"/>
<proteinExistence type="inferred from homology"/>
<evidence type="ECO:0000313" key="7">
    <source>
        <dbReference type="Proteomes" id="UP000193404"/>
    </source>
</evidence>
<dbReference type="Gene3D" id="3.90.1150.10">
    <property type="entry name" value="Aspartate Aminotransferase, domain 1"/>
    <property type="match status" value="1"/>
</dbReference>
<organism evidence="6 7">
    <name type="scientific">Acidianus manzaensis</name>
    <dbReference type="NCBI Taxonomy" id="282676"/>
    <lineage>
        <taxon>Archaea</taxon>
        <taxon>Thermoproteota</taxon>
        <taxon>Thermoprotei</taxon>
        <taxon>Sulfolobales</taxon>
        <taxon>Sulfolobaceae</taxon>
        <taxon>Acidianus</taxon>
    </lineage>
</organism>
<comment type="cofactor">
    <cofactor evidence="2">
        <name>pyridoxal 5'-phosphate</name>
        <dbReference type="ChEBI" id="CHEBI:597326"/>
    </cofactor>
</comment>
<comment type="catalytic activity">
    <reaction evidence="1">
        <text>(S)-4-amino-5-oxopentanoate = 5-aminolevulinate</text>
        <dbReference type="Rhea" id="RHEA:14265"/>
        <dbReference type="ChEBI" id="CHEBI:57501"/>
        <dbReference type="ChEBI" id="CHEBI:356416"/>
        <dbReference type="EC" id="5.4.3.8"/>
    </reaction>
</comment>
<name>A0A1W6JZD0_9CREN</name>
<dbReference type="InterPro" id="IPR015421">
    <property type="entry name" value="PyrdxlP-dep_Trfase_major"/>
</dbReference>
<dbReference type="GO" id="GO:0042286">
    <property type="term" value="F:glutamate-1-semialdehyde 2,1-aminomutase activity"/>
    <property type="evidence" value="ECO:0007669"/>
    <property type="project" value="UniProtKB-EC"/>
</dbReference>
<dbReference type="InterPro" id="IPR015424">
    <property type="entry name" value="PyrdxlP-dep_Trfase"/>
</dbReference>
<accession>A0A1W6JZD0</accession>
<evidence type="ECO:0008006" key="8">
    <source>
        <dbReference type="Google" id="ProtNLM"/>
    </source>
</evidence>
<dbReference type="PANTHER" id="PTHR43713">
    <property type="entry name" value="GLUTAMATE-1-SEMIALDEHYDE 2,1-AMINOMUTASE"/>
    <property type="match status" value="1"/>
</dbReference>
<protein>
    <recommendedName>
        <fullName evidence="8">Glutamate-1-semialdehyde 2,1-aminomutase</fullName>
    </recommendedName>
</protein>
<dbReference type="GeneID" id="41590407"/>
<reference evidence="6 7" key="1">
    <citation type="submission" date="2017-03" db="EMBL/GenBank/DDBJ databases">
        <title>Sulfur activation and transportation mechanism of thermophilic Archaea Acidianus manzaensis YN-25.</title>
        <authorList>
            <person name="Ma Y."/>
            <person name="Yang Y."/>
            <person name="Xia J."/>
        </authorList>
    </citation>
    <scope>NUCLEOTIDE SEQUENCE [LARGE SCALE GENOMIC DNA]</scope>
    <source>
        <strain evidence="6 7">YN-25</strain>
    </source>
</reference>
<dbReference type="Proteomes" id="UP000193404">
    <property type="component" value="Chromosome"/>
</dbReference>
<keyword evidence="3 5" id="KW-0663">Pyridoxal phosphate</keyword>
<dbReference type="Pfam" id="PF00202">
    <property type="entry name" value="Aminotran_3"/>
    <property type="match status" value="1"/>
</dbReference>
<evidence type="ECO:0000256" key="3">
    <source>
        <dbReference type="ARBA" id="ARBA00022898"/>
    </source>
</evidence>
<evidence type="ECO:0000256" key="5">
    <source>
        <dbReference type="RuleBase" id="RU003560"/>
    </source>
</evidence>
<evidence type="ECO:0000256" key="2">
    <source>
        <dbReference type="ARBA" id="ARBA00001933"/>
    </source>
</evidence>
<dbReference type="AlphaFoldDB" id="A0A1W6JZD0"/>
<dbReference type="SUPFAM" id="SSF53383">
    <property type="entry name" value="PLP-dependent transferases"/>
    <property type="match status" value="1"/>
</dbReference>
<dbReference type="GO" id="GO:0030170">
    <property type="term" value="F:pyridoxal phosphate binding"/>
    <property type="evidence" value="ECO:0007669"/>
    <property type="project" value="InterPro"/>
</dbReference>
<dbReference type="Gene3D" id="3.40.640.10">
    <property type="entry name" value="Type I PLP-dependent aspartate aminotransferase-like (Major domain)"/>
    <property type="match status" value="1"/>
</dbReference>
<dbReference type="KEGG" id="aman:B6F84_05765"/>
<dbReference type="RefSeq" id="WP_148691363.1">
    <property type="nucleotide sequence ID" value="NZ_CP020477.1"/>
</dbReference>
<evidence type="ECO:0000313" key="6">
    <source>
        <dbReference type="EMBL" id="ARM75592.1"/>
    </source>
</evidence>
<evidence type="ECO:0000256" key="1">
    <source>
        <dbReference type="ARBA" id="ARBA00001579"/>
    </source>
</evidence>
<keyword evidence="7" id="KW-1185">Reference proteome</keyword>
<dbReference type="PANTHER" id="PTHR43713:SF3">
    <property type="entry name" value="GLUTAMATE-1-SEMIALDEHYDE 2,1-AMINOMUTASE 1, CHLOROPLASTIC-RELATED"/>
    <property type="match status" value="1"/>
</dbReference>
<dbReference type="InterPro" id="IPR005814">
    <property type="entry name" value="Aminotrans_3"/>
</dbReference>
<sequence length="372" mass="42646">MESVEDPFYEESLNTTNLRFLKKGKGSKVWDAEGNKYIDFDMCYGNVEIGYGNPLLVDEVLEIQNFEKPEAEKIVKERYNVEKVKFLMSENDALLYAISLATKFSGKKIIVKFKGNSTIFPNSSSDFQTLVLEWNNAEELGNIDEKVGAILIEPVAMSMGIIYPEDEFLSRLFEISRENNIPIIFDETKTGGKTYSGASSILKFEPDLKIFGRQIAGGFPIGIVAGKKEIMKSNETYRLAIPISVKALEIVLKRILTKNTMHTMELLNEKLTKAYKDLIEDSRIDVSLSSFGISSSIYFLNRKPRNYSEFLEVDIKKWRYYFDQMLEKGIIPMMDYDEQWTISAAHKDSDIQKHIDVAIEVIRKMKELEKSN</sequence>
<dbReference type="GO" id="GO:0008483">
    <property type="term" value="F:transaminase activity"/>
    <property type="evidence" value="ECO:0007669"/>
    <property type="project" value="InterPro"/>
</dbReference>
<evidence type="ECO:0000256" key="4">
    <source>
        <dbReference type="ARBA" id="ARBA00023235"/>
    </source>
</evidence>
<keyword evidence="4" id="KW-0413">Isomerase</keyword>
<dbReference type="EMBL" id="CP020477">
    <property type="protein sequence ID" value="ARM75592.1"/>
    <property type="molecule type" value="Genomic_DNA"/>
</dbReference>
<dbReference type="STRING" id="282676.B6F84_05765"/>
<gene>
    <name evidence="6" type="ORF">B6F84_05765</name>
</gene>